<proteinExistence type="inferred from homology"/>
<comment type="catalytic activity">
    <reaction evidence="6">
        <text>a uridine in tRNA + S-adenosyl-L-methionine = a 3-[(3S)-3-amino-3-carboxypropyl]uridine in tRNA + S-methyl-5'-thioadenosine + H(+)</text>
        <dbReference type="Rhea" id="RHEA:62432"/>
        <dbReference type="Rhea" id="RHEA-COMP:13339"/>
        <dbReference type="Rhea" id="RHEA-COMP:16092"/>
        <dbReference type="ChEBI" id="CHEBI:15378"/>
        <dbReference type="ChEBI" id="CHEBI:17509"/>
        <dbReference type="ChEBI" id="CHEBI:59789"/>
        <dbReference type="ChEBI" id="CHEBI:65315"/>
        <dbReference type="ChEBI" id="CHEBI:82930"/>
        <dbReference type="EC" id="2.5.1.25"/>
    </reaction>
</comment>
<comment type="similarity">
    <text evidence="5">Belongs to the TDD superfamily. DTWD2 family.</text>
</comment>
<organism evidence="9 10">
    <name type="scientific">Astrephomene gubernaculifera</name>
    <dbReference type="NCBI Taxonomy" id="47775"/>
    <lineage>
        <taxon>Eukaryota</taxon>
        <taxon>Viridiplantae</taxon>
        <taxon>Chlorophyta</taxon>
        <taxon>core chlorophytes</taxon>
        <taxon>Chlorophyceae</taxon>
        <taxon>CS clade</taxon>
        <taxon>Chlamydomonadales</taxon>
        <taxon>Astrephomenaceae</taxon>
        <taxon>Astrephomene</taxon>
    </lineage>
</organism>
<dbReference type="PANTHER" id="PTHR21392:SF0">
    <property type="entry name" value="TRNA-URIDINE AMINOCARBOXYPROPYLTRANSFERASE 2"/>
    <property type="match status" value="1"/>
</dbReference>
<evidence type="ECO:0000313" key="9">
    <source>
        <dbReference type="EMBL" id="GFR49571.1"/>
    </source>
</evidence>
<feature type="non-terminal residue" evidence="9">
    <location>
        <position position="449"/>
    </location>
</feature>
<evidence type="ECO:0000256" key="1">
    <source>
        <dbReference type="ARBA" id="ARBA00012386"/>
    </source>
</evidence>
<feature type="compositionally biased region" description="Low complexity" evidence="7">
    <location>
        <begin position="36"/>
        <end position="50"/>
    </location>
</feature>
<evidence type="ECO:0000313" key="10">
    <source>
        <dbReference type="Proteomes" id="UP001054857"/>
    </source>
</evidence>
<evidence type="ECO:0000259" key="8">
    <source>
        <dbReference type="SMART" id="SM01144"/>
    </source>
</evidence>
<dbReference type="EC" id="2.5.1.25" evidence="1"/>
<keyword evidence="10" id="KW-1185">Reference proteome</keyword>
<evidence type="ECO:0000256" key="5">
    <source>
        <dbReference type="ARBA" id="ARBA00034489"/>
    </source>
</evidence>
<evidence type="ECO:0000256" key="6">
    <source>
        <dbReference type="ARBA" id="ARBA00048718"/>
    </source>
</evidence>
<name>A0AAD3DWX6_9CHLO</name>
<feature type="compositionally biased region" description="Low complexity" evidence="7">
    <location>
        <begin position="60"/>
        <end position="77"/>
    </location>
</feature>
<keyword evidence="2" id="KW-0808">Transferase</keyword>
<feature type="compositionally biased region" description="Acidic residues" evidence="7">
    <location>
        <begin position="438"/>
        <end position="449"/>
    </location>
</feature>
<keyword evidence="4" id="KW-0819">tRNA processing</keyword>
<dbReference type="GO" id="GO:0008033">
    <property type="term" value="P:tRNA processing"/>
    <property type="evidence" value="ECO:0007669"/>
    <property type="project" value="UniProtKB-KW"/>
</dbReference>
<dbReference type="PANTHER" id="PTHR21392">
    <property type="entry name" value="TRNA-URIDINE AMINOCARBOXYPROPYLTRANSFERASE 2"/>
    <property type="match status" value="1"/>
</dbReference>
<protein>
    <recommendedName>
        <fullName evidence="1">tRNA-uridine aminocarboxypropyltransferase</fullName>
        <ecNumber evidence="1">2.5.1.25</ecNumber>
    </recommendedName>
</protein>
<evidence type="ECO:0000256" key="4">
    <source>
        <dbReference type="ARBA" id="ARBA00022694"/>
    </source>
</evidence>
<feature type="region of interest" description="Disordered" evidence="7">
    <location>
        <begin position="1"/>
        <end position="84"/>
    </location>
</feature>
<dbReference type="InterPro" id="IPR005636">
    <property type="entry name" value="DTW"/>
</dbReference>
<dbReference type="GO" id="GO:0016432">
    <property type="term" value="F:tRNA-uridine aminocarboxypropyltransferase activity"/>
    <property type="evidence" value="ECO:0007669"/>
    <property type="project" value="UniProtKB-EC"/>
</dbReference>
<dbReference type="InterPro" id="IPR039262">
    <property type="entry name" value="DTWD2/TAPT"/>
</dbReference>
<dbReference type="SMART" id="SM01144">
    <property type="entry name" value="DTW"/>
    <property type="match status" value="1"/>
</dbReference>
<feature type="region of interest" description="Disordered" evidence="7">
    <location>
        <begin position="391"/>
        <end position="449"/>
    </location>
</feature>
<dbReference type="EMBL" id="BMAR01000031">
    <property type="protein sequence ID" value="GFR49571.1"/>
    <property type="molecule type" value="Genomic_DNA"/>
</dbReference>
<sequence length="449" mass="49541">GLATPAAAAAAAAEDSIMPSAAPDGAVAQEGCEEGAPAPLENQQPQAEQQQRQEPKPYQKPKQQQQQQQQGKQSKAKSATPRMVKLEDLEDADGTLFEGVYDNEEQLVNKLMATLQGLSHKQQRLYGIWDGTADGGKRAFIEQWRQRHAERRAMAAAMADPARDPKDRMPLRTSYILKWRKVLFSCPNCWLLPGLCVCGRMRRFTPQRTKVVVHAHHAEWGSASNSGSLLPTSLEGAEILLYGHPEHDQRLRAMLDDPTRTTALLWPGSDSLLPEQLAQLAAERTGGRLTVVALDATWSNARRMQGWFPKGTLTVKLPPESTLKENKLSLLRPVRKYRGDLESGRVSTVEAVASLLYDLEGDEAMYRGLLENLKIKVDACRLQKNRSMVYDTHTPEEPSARRRWKKKQGLAEGQEEEGAAAVDGGVEDGVASQTYDGASDDGEVAEGSR</sequence>
<dbReference type="AlphaFoldDB" id="A0AAD3DWX6"/>
<evidence type="ECO:0000256" key="2">
    <source>
        <dbReference type="ARBA" id="ARBA00022679"/>
    </source>
</evidence>
<evidence type="ECO:0000256" key="7">
    <source>
        <dbReference type="SAM" id="MobiDB-lite"/>
    </source>
</evidence>
<gene>
    <name evidence="9" type="ORF">Agub_g11618</name>
</gene>
<dbReference type="SUPFAM" id="SSF140453">
    <property type="entry name" value="EsxAB dimer-like"/>
    <property type="match status" value="1"/>
</dbReference>
<feature type="compositionally biased region" description="Low complexity" evidence="7">
    <location>
        <begin position="1"/>
        <end position="13"/>
    </location>
</feature>
<dbReference type="InterPro" id="IPR036689">
    <property type="entry name" value="ESAT-6-like_sf"/>
</dbReference>
<accession>A0AAD3DWX6</accession>
<keyword evidence="3" id="KW-0949">S-adenosyl-L-methionine</keyword>
<feature type="domain" description="DTW" evidence="8">
    <location>
        <begin position="182"/>
        <end position="385"/>
    </location>
</feature>
<dbReference type="Proteomes" id="UP001054857">
    <property type="component" value="Unassembled WGS sequence"/>
</dbReference>
<feature type="compositionally biased region" description="Low complexity" evidence="7">
    <location>
        <begin position="419"/>
        <end position="431"/>
    </location>
</feature>
<comment type="caution">
    <text evidence="9">The sequence shown here is derived from an EMBL/GenBank/DDBJ whole genome shotgun (WGS) entry which is preliminary data.</text>
</comment>
<evidence type="ECO:0000256" key="3">
    <source>
        <dbReference type="ARBA" id="ARBA00022691"/>
    </source>
</evidence>
<reference evidence="9 10" key="1">
    <citation type="journal article" date="2021" name="Sci. Rep.">
        <title>Genome sequencing of the multicellular alga Astrephomene provides insights into convergent evolution of germ-soma differentiation.</title>
        <authorList>
            <person name="Yamashita S."/>
            <person name="Yamamoto K."/>
            <person name="Matsuzaki R."/>
            <person name="Suzuki S."/>
            <person name="Yamaguchi H."/>
            <person name="Hirooka S."/>
            <person name="Minakuchi Y."/>
            <person name="Miyagishima S."/>
            <person name="Kawachi M."/>
            <person name="Toyoda A."/>
            <person name="Nozaki H."/>
        </authorList>
    </citation>
    <scope>NUCLEOTIDE SEQUENCE [LARGE SCALE GENOMIC DNA]</scope>
    <source>
        <strain evidence="9 10">NIES-4017</strain>
    </source>
</reference>
<dbReference type="Pfam" id="PF03942">
    <property type="entry name" value="DTW"/>
    <property type="match status" value="1"/>
</dbReference>